<evidence type="ECO:0000313" key="2">
    <source>
        <dbReference type="Proteomes" id="UP000549113"/>
    </source>
</evidence>
<gene>
    <name evidence="1" type="ORF">BKA10_000287</name>
</gene>
<keyword evidence="2" id="KW-1185">Reference proteome</keyword>
<dbReference type="Pfam" id="PF11662">
    <property type="entry name" value="DUF3263"/>
    <property type="match status" value="1"/>
</dbReference>
<dbReference type="Proteomes" id="UP000549113">
    <property type="component" value="Unassembled WGS sequence"/>
</dbReference>
<accession>A0AA40SLM8</accession>
<organism evidence="1 2">
    <name type="scientific">Microbacterium invictum</name>
    <dbReference type="NCBI Taxonomy" id="515415"/>
    <lineage>
        <taxon>Bacteria</taxon>
        <taxon>Bacillati</taxon>
        <taxon>Actinomycetota</taxon>
        <taxon>Actinomycetes</taxon>
        <taxon>Micrococcales</taxon>
        <taxon>Microbacteriaceae</taxon>
        <taxon>Microbacterium</taxon>
    </lineage>
</organism>
<proteinExistence type="predicted"/>
<comment type="caution">
    <text evidence="1">The sequence shown here is derived from an EMBL/GenBank/DDBJ whole genome shotgun (WGS) entry which is preliminary data.</text>
</comment>
<name>A0AA40SLM8_9MICO</name>
<dbReference type="InterPro" id="IPR021678">
    <property type="entry name" value="DUF3263"/>
</dbReference>
<evidence type="ECO:0000313" key="1">
    <source>
        <dbReference type="EMBL" id="MBB4138493.1"/>
    </source>
</evidence>
<dbReference type="AlphaFoldDB" id="A0AA40SLM8"/>
<sequence length="86" mass="9977">MPLTDRDRELLDFEARWQRHDAAKEEAVRTDLGITPARYYQLLGRLLDTGDAVAYDPMLVHRLRRLRDARERDRAARSAVLTGTGR</sequence>
<protein>
    <recommendedName>
        <fullName evidence="3">DUF3263 domain-containing protein</fullName>
    </recommendedName>
</protein>
<dbReference type="RefSeq" id="WP_183498276.1">
    <property type="nucleotide sequence ID" value="NZ_BAABCO010000003.1"/>
</dbReference>
<evidence type="ECO:0008006" key="3">
    <source>
        <dbReference type="Google" id="ProtNLM"/>
    </source>
</evidence>
<dbReference type="EMBL" id="JACIFH010000001">
    <property type="protein sequence ID" value="MBB4138493.1"/>
    <property type="molecule type" value="Genomic_DNA"/>
</dbReference>
<reference evidence="1 2" key="1">
    <citation type="submission" date="2020-08" db="EMBL/GenBank/DDBJ databases">
        <title>Sequencing the genomes of 1000 actinobacteria strains.</title>
        <authorList>
            <person name="Klenk H.-P."/>
        </authorList>
    </citation>
    <scope>NUCLEOTIDE SEQUENCE [LARGE SCALE GENOMIC DNA]</scope>
    <source>
        <strain evidence="1 2">DSM 19600</strain>
    </source>
</reference>